<dbReference type="Gene3D" id="3.40.1490.10">
    <property type="entry name" value="Bit1"/>
    <property type="match status" value="1"/>
</dbReference>
<evidence type="ECO:0008006" key="3">
    <source>
        <dbReference type="Google" id="ProtNLM"/>
    </source>
</evidence>
<name>A0A1F5X340_9BACT</name>
<dbReference type="SUPFAM" id="SSF102462">
    <property type="entry name" value="Peptidyl-tRNA hydrolase II"/>
    <property type="match status" value="1"/>
</dbReference>
<reference evidence="1 2" key="1">
    <citation type="journal article" date="2016" name="Nat. Commun.">
        <title>Thousands of microbial genomes shed light on interconnected biogeochemical processes in an aquifer system.</title>
        <authorList>
            <person name="Anantharaman K."/>
            <person name="Brown C.T."/>
            <person name="Hug L.A."/>
            <person name="Sharon I."/>
            <person name="Castelle C.J."/>
            <person name="Probst A.J."/>
            <person name="Thomas B.C."/>
            <person name="Singh A."/>
            <person name="Wilkins M.J."/>
            <person name="Karaoz U."/>
            <person name="Brodie E.L."/>
            <person name="Williams K.H."/>
            <person name="Hubbard S.S."/>
            <person name="Banfield J.F."/>
        </authorList>
    </citation>
    <scope>NUCLEOTIDE SEQUENCE [LARGE SCALE GENOMIC DNA]</scope>
</reference>
<dbReference type="InterPro" id="IPR018988">
    <property type="entry name" value="DUF2000"/>
</dbReference>
<organism evidence="1 2">
    <name type="scientific">Candidatus Giovannonibacteria bacterium RIFCSPLOWO2_01_FULL_46_13</name>
    <dbReference type="NCBI Taxonomy" id="1798352"/>
    <lineage>
        <taxon>Bacteria</taxon>
        <taxon>Candidatus Giovannoniibacteriota</taxon>
    </lineage>
</organism>
<sequence>MTQDFSKRFAIVLRSDIEAWQTMNAACHIAARLGRAVGEFDTGEKFTTKNGFSFPRNSQYPIIIFKTKENKVLQKMLEELRVLDIPYLAFIREMIDFTDDAELQKSLDHKSETELEYLGVGVFGDNEILKKLTKKFSLWK</sequence>
<accession>A0A1F5X340</accession>
<dbReference type="Pfam" id="PF09391">
    <property type="entry name" value="DUF2000"/>
    <property type="match status" value="1"/>
</dbReference>
<dbReference type="AlphaFoldDB" id="A0A1F5X340"/>
<proteinExistence type="predicted"/>
<evidence type="ECO:0000313" key="2">
    <source>
        <dbReference type="Proteomes" id="UP000178684"/>
    </source>
</evidence>
<evidence type="ECO:0000313" key="1">
    <source>
        <dbReference type="EMBL" id="OGF82296.1"/>
    </source>
</evidence>
<comment type="caution">
    <text evidence="1">The sequence shown here is derived from an EMBL/GenBank/DDBJ whole genome shotgun (WGS) entry which is preliminary data.</text>
</comment>
<gene>
    <name evidence="1" type="ORF">A3B18_03060</name>
</gene>
<dbReference type="Proteomes" id="UP000178684">
    <property type="component" value="Unassembled WGS sequence"/>
</dbReference>
<dbReference type="EMBL" id="MFIE01000023">
    <property type="protein sequence ID" value="OGF82296.1"/>
    <property type="molecule type" value="Genomic_DNA"/>
</dbReference>
<protein>
    <recommendedName>
        <fullName evidence="3">DUF2000 domain-containing protein</fullName>
    </recommendedName>
</protein>
<dbReference type="InterPro" id="IPR023476">
    <property type="entry name" value="Pep_tRNA_hydro_II_dom_sf"/>
</dbReference>